<comment type="caution">
    <text evidence="1">The sequence shown here is derived from an EMBL/GenBank/DDBJ whole genome shotgun (WGS) entry which is preliminary data.</text>
</comment>
<organism evidence="1 2">
    <name type="scientific">Apiospora arundinis</name>
    <dbReference type="NCBI Taxonomy" id="335852"/>
    <lineage>
        <taxon>Eukaryota</taxon>
        <taxon>Fungi</taxon>
        <taxon>Dikarya</taxon>
        <taxon>Ascomycota</taxon>
        <taxon>Pezizomycotina</taxon>
        <taxon>Sordariomycetes</taxon>
        <taxon>Xylariomycetidae</taxon>
        <taxon>Amphisphaeriales</taxon>
        <taxon>Apiosporaceae</taxon>
        <taxon>Apiospora</taxon>
    </lineage>
</organism>
<dbReference type="EMBL" id="JAPCWZ010000007">
    <property type="protein sequence ID" value="KAK8856631.1"/>
    <property type="molecule type" value="Genomic_DNA"/>
</dbReference>
<gene>
    <name evidence="1" type="ORF">PGQ11_012543</name>
</gene>
<dbReference type="Proteomes" id="UP001390339">
    <property type="component" value="Unassembled WGS sequence"/>
</dbReference>
<keyword evidence="2" id="KW-1185">Reference proteome</keyword>
<accession>A0ABR2I2Q7</accession>
<proteinExistence type="predicted"/>
<sequence length="387" mass="42995">MSQAVATRIASKFVEHSQITSCIRHLRQRILHERGLPNASPEKPALAMFGCEPASIFVFATDYMKRLANLRAGSSTNTTTPSSLAPEYDEASITRAFDDAVAVSHFGMPIEALGWERRYDKETRTNGWRLEKTTLFLKVRQCPAKDRRWSTYYGPGHAVVIGVLDLARPPFQEFTEARLGEAVGRALLRTVTPSSPTAVGLNYVSFDRQAGALVTGPSWRRWPDVQLGDTAVFSRSNNIATLFMSLNLAGPIPERPLGGFYYGRSDYDPYTPWAKLECSGLALCPPTNLNVHLGHAAYSNLSPEDKERRDRGAVQGFLIEMQSCLARELELSPPEFVNAKTMFLGRGHEGREREQNGSMFYDVNDDDDSIPVVDASSVLHGNFDSWA</sequence>
<evidence type="ECO:0000313" key="2">
    <source>
        <dbReference type="Proteomes" id="UP001390339"/>
    </source>
</evidence>
<protein>
    <submittedName>
        <fullName evidence="1">Uncharacterized protein</fullName>
    </submittedName>
</protein>
<reference evidence="1 2" key="1">
    <citation type="journal article" date="2024" name="IMA Fungus">
        <title>Apiospora arundinis, a panoply of carbohydrate-active enzymes and secondary metabolites.</title>
        <authorList>
            <person name="Sorensen T."/>
            <person name="Petersen C."/>
            <person name="Muurmann A.T."/>
            <person name="Christiansen J.V."/>
            <person name="Brundto M.L."/>
            <person name="Overgaard C.K."/>
            <person name="Boysen A.T."/>
            <person name="Wollenberg R.D."/>
            <person name="Larsen T.O."/>
            <person name="Sorensen J.L."/>
            <person name="Nielsen K.L."/>
            <person name="Sondergaard T.E."/>
        </authorList>
    </citation>
    <scope>NUCLEOTIDE SEQUENCE [LARGE SCALE GENOMIC DNA]</scope>
    <source>
        <strain evidence="1 2">AAU 773</strain>
    </source>
</reference>
<evidence type="ECO:0000313" key="1">
    <source>
        <dbReference type="EMBL" id="KAK8856631.1"/>
    </source>
</evidence>
<name>A0ABR2I2Q7_9PEZI</name>